<feature type="chain" id="PRO_5047413849" description="Outer membrane lipoprotein-sorting protein" evidence="1">
    <location>
        <begin position="26"/>
        <end position="241"/>
    </location>
</feature>
<proteinExistence type="predicted"/>
<organism evidence="2 3">
    <name type="scientific">Wenyingzhuangia gilva</name>
    <dbReference type="NCBI Taxonomy" id="3057677"/>
    <lineage>
        <taxon>Bacteria</taxon>
        <taxon>Pseudomonadati</taxon>
        <taxon>Bacteroidota</taxon>
        <taxon>Flavobacteriia</taxon>
        <taxon>Flavobacteriales</taxon>
        <taxon>Flavobacteriaceae</taxon>
        <taxon>Wenyingzhuangia</taxon>
    </lineage>
</organism>
<evidence type="ECO:0000256" key="1">
    <source>
        <dbReference type="SAM" id="SignalP"/>
    </source>
</evidence>
<comment type="caution">
    <text evidence="2">The sequence shown here is derived from an EMBL/GenBank/DDBJ whole genome shotgun (WGS) entry which is preliminary data.</text>
</comment>
<feature type="signal peptide" evidence="1">
    <location>
        <begin position="1"/>
        <end position="25"/>
    </location>
</feature>
<sequence>MKLAIKIKSLLLFSILFTGSINTQAQNPTEKAKEIALEVMEQMGGVKNWNNTHFIKWDFGKRTLYWDKWTGDVRVENPEQNLVVLVNINTLKGKAFKNGELVKNTEEIQKLLEQGKKWWINDSYWLTMPWKLLDPGVQLIHIGTDKLPDGHTADVLQMTFENVGVTPENKYLIYVDQEEHLVKQWSYFPKFNDKTPKFTMAWNNYQNAGNVLLSFDRLNGTFGPKNVVVSKQIEDKIFTAL</sequence>
<dbReference type="RefSeq" id="WP_302884157.1">
    <property type="nucleotide sequence ID" value="NZ_JAUMIT010000003.1"/>
</dbReference>
<name>A0ABT8VSF8_9FLAO</name>
<evidence type="ECO:0008006" key="4">
    <source>
        <dbReference type="Google" id="ProtNLM"/>
    </source>
</evidence>
<gene>
    <name evidence="2" type="ORF">QVZ41_08610</name>
</gene>
<evidence type="ECO:0000313" key="3">
    <source>
        <dbReference type="Proteomes" id="UP001168642"/>
    </source>
</evidence>
<reference evidence="2" key="1">
    <citation type="submission" date="2023-07" db="EMBL/GenBank/DDBJ databases">
        <title>Wenyingzhuangia sp. chi5 genome sequencing and assembly.</title>
        <authorList>
            <person name="Park S."/>
        </authorList>
    </citation>
    <scope>NUCLEOTIDE SEQUENCE</scope>
    <source>
        <strain evidence="2">Chi5</strain>
    </source>
</reference>
<dbReference type="Proteomes" id="UP001168642">
    <property type="component" value="Unassembled WGS sequence"/>
</dbReference>
<accession>A0ABT8VSF8</accession>
<dbReference type="EMBL" id="JAUMIT010000003">
    <property type="protein sequence ID" value="MDO3694904.1"/>
    <property type="molecule type" value="Genomic_DNA"/>
</dbReference>
<keyword evidence="3" id="KW-1185">Reference proteome</keyword>
<evidence type="ECO:0000313" key="2">
    <source>
        <dbReference type="EMBL" id="MDO3694904.1"/>
    </source>
</evidence>
<protein>
    <recommendedName>
        <fullName evidence="4">Outer membrane lipoprotein-sorting protein</fullName>
    </recommendedName>
</protein>
<keyword evidence="1" id="KW-0732">Signal</keyword>